<dbReference type="KEGG" id="alim:106529225"/>
<feature type="region of interest" description="Disordered" evidence="11">
    <location>
        <begin position="391"/>
        <end position="411"/>
    </location>
</feature>
<evidence type="ECO:0000256" key="3">
    <source>
        <dbReference type="ARBA" id="ARBA00022737"/>
    </source>
</evidence>
<feature type="compositionally biased region" description="Acidic residues" evidence="11">
    <location>
        <begin position="55"/>
        <end position="66"/>
    </location>
</feature>
<evidence type="ECO:0000256" key="2">
    <source>
        <dbReference type="ARBA" id="ARBA00022723"/>
    </source>
</evidence>
<evidence type="ECO:0000259" key="12">
    <source>
        <dbReference type="PROSITE" id="PS50157"/>
    </source>
</evidence>
<feature type="compositionally biased region" description="Low complexity" evidence="11">
    <location>
        <begin position="29"/>
        <end position="40"/>
    </location>
</feature>
<organism evidence="13 14">
    <name type="scientific">Austrofundulus limnaeus</name>
    <name type="common">Annual killifish</name>
    <dbReference type="NCBI Taxonomy" id="52670"/>
    <lineage>
        <taxon>Eukaryota</taxon>
        <taxon>Metazoa</taxon>
        <taxon>Chordata</taxon>
        <taxon>Craniata</taxon>
        <taxon>Vertebrata</taxon>
        <taxon>Euteleostomi</taxon>
        <taxon>Actinopterygii</taxon>
        <taxon>Neopterygii</taxon>
        <taxon>Teleostei</taxon>
        <taxon>Neoteleostei</taxon>
        <taxon>Acanthomorphata</taxon>
        <taxon>Ovalentaria</taxon>
        <taxon>Atherinomorphae</taxon>
        <taxon>Cyprinodontiformes</taxon>
        <taxon>Rivulidae</taxon>
        <taxon>Austrofundulus</taxon>
    </lineage>
</organism>
<keyword evidence="4 10" id="KW-0863">Zinc-finger</keyword>
<feature type="compositionally biased region" description="Basic residues" evidence="11">
    <location>
        <begin position="393"/>
        <end position="402"/>
    </location>
</feature>
<reference evidence="14" key="1">
    <citation type="submission" date="2025-08" db="UniProtKB">
        <authorList>
            <consortium name="RefSeq"/>
        </authorList>
    </citation>
    <scope>IDENTIFICATION</scope>
    <source>
        <strain evidence="14">Quisiro</strain>
        <tissue evidence="14">Liver</tissue>
    </source>
</reference>
<dbReference type="FunFam" id="3.30.160.60:FF:000624">
    <property type="entry name" value="zinc finger protein 697"/>
    <property type="match status" value="1"/>
</dbReference>
<keyword evidence="13" id="KW-1185">Reference proteome</keyword>
<dbReference type="PANTHER" id="PTHR23235">
    <property type="entry name" value="KRUEPPEL-LIKE TRANSCRIPTION FACTOR"/>
    <property type="match status" value="1"/>
</dbReference>
<evidence type="ECO:0000256" key="7">
    <source>
        <dbReference type="ARBA" id="ARBA00023125"/>
    </source>
</evidence>
<dbReference type="InterPro" id="IPR013087">
    <property type="entry name" value="Znf_C2H2_type"/>
</dbReference>
<dbReference type="Gene3D" id="3.30.160.60">
    <property type="entry name" value="Classic Zinc Finger"/>
    <property type="match status" value="3"/>
</dbReference>
<keyword evidence="6" id="KW-0805">Transcription regulation</keyword>
<dbReference type="AlphaFoldDB" id="A0A2I4CJ64"/>
<keyword evidence="9" id="KW-0539">Nucleus</keyword>
<evidence type="ECO:0000256" key="1">
    <source>
        <dbReference type="ARBA" id="ARBA00004123"/>
    </source>
</evidence>
<dbReference type="PANTHER" id="PTHR23235:SF141">
    <property type="entry name" value="KRUEPPEL-LIKE FACTOR 15"/>
    <property type="match status" value="1"/>
</dbReference>
<keyword evidence="7" id="KW-0238">DNA-binding</keyword>
<dbReference type="RefSeq" id="XP_013880035.1">
    <property type="nucleotide sequence ID" value="XM_014024581.1"/>
</dbReference>
<evidence type="ECO:0000313" key="14">
    <source>
        <dbReference type="RefSeq" id="XP_013880035.1"/>
    </source>
</evidence>
<dbReference type="PROSITE" id="PS00028">
    <property type="entry name" value="ZINC_FINGER_C2H2_1"/>
    <property type="match status" value="3"/>
</dbReference>
<protein>
    <submittedName>
        <fullName evidence="14">Krueppel-like factor 15 isoform X1</fullName>
    </submittedName>
</protein>
<accession>A0A2I4CJ64</accession>
<dbReference type="GO" id="GO:0005634">
    <property type="term" value="C:nucleus"/>
    <property type="evidence" value="ECO:0007669"/>
    <property type="project" value="UniProtKB-SubCell"/>
</dbReference>
<proteinExistence type="predicted"/>
<evidence type="ECO:0000256" key="6">
    <source>
        <dbReference type="ARBA" id="ARBA00023015"/>
    </source>
</evidence>
<dbReference type="Pfam" id="PF00096">
    <property type="entry name" value="zf-C2H2"/>
    <property type="match status" value="3"/>
</dbReference>
<keyword evidence="3" id="KW-0677">Repeat</keyword>
<feature type="domain" description="C2H2-type" evidence="12">
    <location>
        <begin position="316"/>
        <end position="345"/>
    </location>
</feature>
<evidence type="ECO:0000256" key="4">
    <source>
        <dbReference type="ARBA" id="ARBA00022771"/>
    </source>
</evidence>
<feature type="region of interest" description="Disordered" evidence="11">
    <location>
        <begin position="135"/>
        <end position="193"/>
    </location>
</feature>
<evidence type="ECO:0000256" key="8">
    <source>
        <dbReference type="ARBA" id="ARBA00023163"/>
    </source>
</evidence>
<feature type="compositionally biased region" description="Low complexity" evidence="11">
    <location>
        <begin position="154"/>
        <end position="165"/>
    </location>
</feature>
<sequence>MVSLSSRTLDTELFRDSGLFSVCLEVGSSSKGGSLASCSSPGLEEQGACSLSPGEAEEEEDEDDGGDLQILLSEDPEMGPAFLEPKLPEFDFSPSSPFSPTLEDIEEFLKEKMEVVKEVKEELEASFLPCSVMDSPSACPPPDVPSESHSDLGTSSSFCSSSPETPETEKLSPIGAEAPPSAQTNPSPPALTPPVLLGAPVVLLQPLPQAPAGSPSGAQSGIWLTQLFMGLHGATAPKFTLLAPQVSSAPTTTTLVSLSNGDIKLSDQKYVKIAPLPITTRTLEIMPVTGNGGQGSTLIKAAAPRVTRVPPTERVHKCSHPGCGKMYTKSSHLKAHFRRHTGEKPYTCSWPECGWRFSRSDELSRHRRSHSGIKPYQCTLCDKKFARSDHLSKHTKVHRSSRPSRILRATV</sequence>
<comment type="subcellular location">
    <subcellularLocation>
        <location evidence="1">Nucleus</location>
    </subcellularLocation>
</comment>
<dbReference type="InterPro" id="IPR036236">
    <property type="entry name" value="Znf_C2H2_sf"/>
</dbReference>
<dbReference type="GO" id="GO:0008270">
    <property type="term" value="F:zinc ion binding"/>
    <property type="evidence" value="ECO:0007669"/>
    <property type="project" value="UniProtKB-KW"/>
</dbReference>
<evidence type="ECO:0000256" key="11">
    <source>
        <dbReference type="SAM" id="MobiDB-lite"/>
    </source>
</evidence>
<evidence type="ECO:0000256" key="5">
    <source>
        <dbReference type="ARBA" id="ARBA00022833"/>
    </source>
</evidence>
<dbReference type="Proteomes" id="UP000192220">
    <property type="component" value="Unplaced"/>
</dbReference>
<name>A0A2I4CJ64_AUSLI</name>
<feature type="domain" description="C2H2-type" evidence="12">
    <location>
        <begin position="346"/>
        <end position="375"/>
    </location>
</feature>
<dbReference type="OrthoDB" id="6365676at2759"/>
<gene>
    <name evidence="14" type="primary">si:ch211-117k10.3</name>
</gene>
<evidence type="ECO:0000256" key="9">
    <source>
        <dbReference type="ARBA" id="ARBA00023242"/>
    </source>
</evidence>
<dbReference type="PROSITE" id="PS50157">
    <property type="entry name" value="ZINC_FINGER_C2H2_2"/>
    <property type="match status" value="3"/>
</dbReference>
<dbReference type="SUPFAM" id="SSF57667">
    <property type="entry name" value="beta-beta-alpha zinc fingers"/>
    <property type="match status" value="1"/>
</dbReference>
<keyword evidence="8" id="KW-0804">Transcription</keyword>
<dbReference type="InParanoid" id="A0A2I4CJ64"/>
<dbReference type="SMART" id="SM00355">
    <property type="entry name" value="ZnF_C2H2"/>
    <property type="match status" value="3"/>
</dbReference>
<evidence type="ECO:0000256" key="10">
    <source>
        <dbReference type="PROSITE-ProRule" id="PRU00042"/>
    </source>
</evidence>
<feature type="domain" description="C2H2-type" evidence="12">
    <location>
        <begin position="376"/>
        <end position="403"/>
    </location>
</feature>
<dbReference type="GO" id="GO:0000981">
    <property type="term" value="F:DNA-binding transcription factor activity, RNA polymerase II-specific"/>
    <property type="evidence" value="ECO:0007669"/>
    <property type="project" value="TreeGrafter"/>
</dbReference>
<dbReference type="GO" id="GO:0000978">
    <property type="term" value="F:RNA polymerase II cis-regulatory region sequence-specific DNA binding"/>
    <property type="evidence" value="ECO:0007669"/>
    <property type="project" value="TreeGrafter"/>
</dbReference>
<dbReference type="FunFam" id="3.30.160.60:FF:002639">
    <property type="entry name" value="Kruppel-Like Factor (Zinc finger protein)"/>
    <property type="match status" value="1"/>
</dbReference>
<feature type="region of interest" description="Disordered" evidence="11">
    <location>
        <begin position="78"/>
        <end position="97"/>
    </location>
</feature>
<keyword evidence="2" id="KW-0479">Metal-binding</keyword>
<dbReference type="FunFam" id="3.30.160.60:FF:000018">
    <property type="entry name" value="Krueppel-like factor 15"/>
    <property type="match status" value="1"/>
</dbReference>
<feature type="region of interest" description="Disordered" evidence="11">
    <location>
        <begin position="29"/>
        <end position="71"/>
    </location>
</feature>
<keyword evidence="5" id="KW-0862">Zinc</keyword>
<evidence type="ECO:0000313" key="13">
    <source>
        <dbReference type="Proteomes" id="UP000192220"/>
    </source>
</evidence>